<feature type="chain" id="PRO_5045404113" evidence="4">
    <location>
        <begin position="33"/>
        <end position="689"/>
    </location>
</feature>
<protein>
    <submittedName>
        <fullName evidence="5">Glycoside hydrolase</fullName>
    </submittedName>
</protein>
<evidence type="ECO:0000256" key="3">
    <source>
        <dbReference type="ARBA" id="ARBA00023295"/>
    </source>
</evidence>
<dbReference type="InterPro" id="IPR002037">
    <property type="entry name" value="Glyco_hydro_8"/>
</dbReference>
<reference evidence="5 6" key="1">
    <citation type="submission" date="2021-08" db="EMBL/GenBank/DDBJ databases">
        <title>WGS of actinomycetes from Thailand.</title>
        <authorList>
            <person name="Thawai C."/>
        </authorList>
    </citation>
    <scope>NUCLEOTIDE SEQUENCE [LARGE SCALE GENOMIC DNA]</scope>
    <source>
        <strain evidence="5 6">PLK6-54</strain>
    </source>
</reference>
<accession>A0ABS7QGJ7</accession>
<evidence type="ECO:0000256" key="2">
    <source>
        <dbReference type="ARBA" id="ARBA00022801"/>
    </source>
</evidence>
<evidence type="ECO:0000256" key="1">
    <source>
        <dbReference type="ARBA" id="ARBA00009209"/>
    </source>
</evidence>
<sequence>MAHFLRKAVAVAAATACIGLGTAVMGSANATAATTPANPFPTHVTYKTGVLPSASAATRDAAVEKQYNAWKSTYLVHGCASDEYYVSTKGDGDAPNNGPVSEGQGYGMNIVPLMAGYDADAKTEFDGLWQLVKDHEDQYGLMQWQLDGKTCAYADSGTPDAATDGDLDIGYGLILADKQWGGYSADAKAWLGRIYAHDVASDGHLKCEDDGPTTDTRPSDMMLDHLRAFAAYDTTHDWNKVVTRTEAIVNEFTSAYSSAKGLLSDFVVNANTTSPKPAPADYQESQPDNIVGYNSIRVPWHMGTDALLNGATTAATAYNDAKKWSACAKSVSGGDPKKVYPHLNLNCTVYSTSDQAEEAGDSVGPAAMAAGDQAWTDAIWNQLATNPFGDGYFGETIKTLVYVVMAGDYWTPAAASAPANDFSVSVSPASGTAAPGGTLTASVGTAVTSGSAQSVALTATGAPSGVTVSFSPASVTAGSGATMTVTAGSGTAAGSYPISVTGTAASGSHTAGYTLTVGTGGGGGCTPAQLLGNPGFESGTAIAPWTQTSTLGFAPINNDTADEPAHGGSWDAWTNGNGTADTDTVAQTVSIPAGCAATLSYWLHIDTTENTTTATPDTYKVQVLNSAGTVLSTVATYSNLNHDTGYSQHSADLSAYAGQTVTLRFTGTETDANGGTTSFVLDDTALRTS</sequence>
<comment type="caution">
    <text evidence="5">The sequence shown here is derived from an EMBL/GenBank/DDBJ whole genome shotgun (WGS) entry which is preliminary data.</text>
</comment>
<evidence type="ECO:0000313" key="6">
    <source>
        <dbReference type="Proteomes" id="UP000778578"/>
    </source>
</evidence>
<organism evidence="5 6">
    <name type="scientific">Actinacidiphila acidipaludis</name>
    <dbReference type="NCBI Taxonomy" id="2873382"/>
    <lineage>
        <taxon>Bacteria</taxon>
        <taxon>Bacillati</taxon>
        <taxon>Actinomycetota</taxon>
        <taxon>Actinomycetes</taxon>
        <taxon>Kitasatosporales</taxon>
        <taxon>Streptomycetaceae</taxon>
        <taxon>Actinacidiphila</taxon>
    </lineage>
</organism>
<dbReference type="EMBL" id="JAINZZ010000068">
    <property type="protein sequence ID" value="MBY8882283.1"/>
    <property type="molecule type" value="Genomic_DNA"/>
</dbReference>
<dbReference type="PRINTS" id="PR00735">
    <property type="entry name" value="GLHYDRLASE8"/>
</dbReference>
<dbReference type="InterPro" id="IPR012341">
    <property type="entry name" value="6hp_glycosidase-like_sf"/>
</dbReference>
<dbReference type="Pfam" id="PF01270">
    <property type="entry name" value="Glyco_hydro_8"/>
    <property type="match status" value="1"/>
</dbReference>
<dbReference type="Proteomes" id="UP000778578">
    <property type="component" value="Unassembled WGS sequence"/>
</dbReference>
<keyword evidence="2 5" id="KW-0378">Hydrolase</keyword>
<proteinExistence type="inferred from homology"/>
<dbReference type="SUPFAM" id="SSF48208">
    <property type="entry name" value="Six-hairpin glycosidases"/>
    <property type="match status" value="1"/>
</dbReference>
<keyword evidence="4" id="KW-0732">Signal</keyword>
<dbReference type="Gene3D" id="1.50.10.10">
    <property type="match status" value="1"/>
</dbReference>
<comment type="similarity">
    <text evidence="1">Belongs to the glycosyl hydrolase 8 (cellulase D) family.</text>
</comment>
<keyword evidence="3" id="KW-0326">Glycosidase</keyword>
<gene>
    <name evidence="5" type="ORF">K7862_32310</name>
</gene>
<feature type="signal peptide" evidence="4">
    <location>
        <begin position="1"/>
        <end position="32"/>
    </location>
</feature>
<dbReference type="InterPro" id="IPR008928">
    <property type="entry name" value="6-hairpin_glycosidase_sf"/>
</dbReference>
<dbReference type="GO" id="GO:0016787">
    <property type="term" value="F:hydrolase activity"/>
    <property type="evidence" value="ECO:0007669"/>
    <property type="project" value="UniProtKB-KW"/>
</dbReference>
<evidence type="ECO:0000256" key="4">
    <source>
        <dbReference type="SAM" id="SignalP"/>
    </source>
</evidence>
<dbReference type="RefSeq" id="WP_222968506.1">
    <property type="nucleotide sequence ID" value="NZ_JAINZZ010000068.1"/>
</dbReference>
<name>A0ABS7QGJ7_9ACTN</name>
<evidence type="ECO:0000313" key="5">
    <source>
        <dbReference type="EMBL" id="MBY8882283.1"/>
    </source>
</evidence>
<keyword evidence="6" id="KW-1185">Reference proteome</keyword>